<dbReference type="Proteomes" id="UP000663879">
    <property type="component" value="Unassembled WGS sequence"/>
</dbReference>
<dbReference type="Gene3D" id="3.80.10.10">
    <property type="entry name" value="Ribonuclease Inhibitor"/>
    <property type="match status" value="2"/>
</dbReference>
<dbReference type="PROSITE" id="PS51450">
    <property type="entry name" value="LRR"/>
    <property type="match status" value="7"/>
</dbReference>
<dbReference type="SUPFAM" id="SSF52058">
    <property type="entry name" value="L domain-like"/>
    <property type="match status" value="1"/>
</dbReference>
<dbReference type="PANTHER" id="PTHR45973">
    <property type="entry name" value="PROTEIN PHOSPHATASE 1 REGULATORY SUBUNIT SDS22-RELATED"/>
    <property type="match status" value="1"/>
</dbReference>
<proteinExistence type="predicted"/>
<evidence type="ECO:0000256" key="1">
    <source>
        <dbReference type="ARBA" id="ARBA00022614"/>
    </source>
</evidence>
<reference evidence="3" key="1">
    <citation type="submission" date="2021-02" db="EMBL/GenBank/DDBJ databases">
        <authorList>
            <person name="Nowell W R."/>
        </authorList>
    </citation>
    <scope>NUCLEOTIDE SEQUENCE</scope>
    <source>
        <strain evidence="3">Ploen Becks lab</strain>
    </source>
</reference>
<evidence type="ECO:0000256" key="2">
    <source>
        <dbReference type="ARBA" id="ARBA00022737"/>
    </source>
</evidence>
<gene>
    <name evidence="3" type="ORF">OXX778_LOCUS4526</name>
</gene>
<dbReference type="InterPro" id="IPR050576">
    <property type="entry name" value="Cilia_flagella_integrity"/>
</dbReference>
<dbReference type="OrthoDB" id="1939344at2759"/>
<comment type="caution">
    <text evidence="3">The sequence shown here is derived from an EMBL/GenBank/DDBJ whole genome shotgun (WGS) entry which is preliminary data.</text>
</comment>
<dbReference type="EMBL" id="CAJNOC010000449">
    <property type="protein sequence ID" value="CAF0762820.1"/>
    <property type="molecule type" value="Genomic_DNA"/>
</dbReference>
<keyword evidence="1" id="KW-0433">Leucine-rich repeat</keyword>
<dbReference type="PANTHER" id="PTHR45973:SF8">
    <property type="entry name" value="LEUCINE-RICH REPEAT-CONTAINING PROTEIN 49"/>
    <property type="match status" value="1"/>
</dbReference>
<dbReference type="Pfam" id="PF14580">
    <property type="entry name" value="LRR_9"/>
    <property type="match status" value="1"/>
</dbReference>
<keyword evidence="2" id="KW-0677">Repeat</keyword>
<sequence length="924" mass="107660">MKGSEHTNMIYAFSENRNSNSDRIIDRQRLMNSYDLMANKLSKSKNFLLEKIKSSSANGFEKLGPNYKTKSQSQNKKNIPKKLNIIGYEHNQEPEFAKISYRLKNIQYFEDRTENGNNASDFQKRDKINDSSYKIRDQSRNKSAINDLFIAPASKMANSNSQNQSSRNTVQKNYIDLNLQGPLYNSNSNFFNQTANYQMISLYQPTRVQSSKTSHHNLKIINDSNKFLEDVLAHSKRKSVNLNQFSNSSNHSFNLNNSNQQIQYQNNLVINRTQEERNMFPDKLIMDRRKLNFCPKIEGEDTLKLINYQHNQIRSIQNLDTMRNLIFLDLYDNRIEKITGLSNLINLRVLMLGKNRIQKIENLENLVFLDILDLHGNLITKIENLNNLKELRVLNIAANEIQVVENLSGLSSIVELNLRRNKIEEINSLETLLKLQRFFLSHNQISSIAWLKTISPSLQELTLDNNPIFNESNYRLSVLSLVNLLRKLDLKRVTDNERRMAYNIYTREISKNSEFDTQSRISAKIQDAENDWIMKNQSEKASSFVRQFSNSDLIDNNDENDYENVSFSNNRIDKKQNNLINSSYLNSSCSSQNSFKDYISRNEMNYNDPRVLSASSIALKKNISNSTLNGQKPLKPTQNNCSTVQQDSTMLFYGTKSLEILDVKLDQNVQNQITTLSFHFIDYDECLARNFLKLKNKFPNTLNLIFTCCNIKNLNQLYSLLEWKRLDSVTINKDDNPIESISFWKFFVNNYLNILQVKKINNSIIALSDPSQKIFNPLSSLLFKLPDHKLMCLVKKERKKINQPKDEDEFKNEINNNFSREQMFKSFGSNCQVEYNRMLLLENQSKSTSDFIDNNLNGKLSSKAFSQSFVNMLLKQMNHNDSRKKKLNQIKSQLWTSLVEESIQRVFDSKSHVRTLCEQYKIIL</sequence>
<dbReference type="InterPro" id="IPR032675">
    <property type="entry name" value="LRR_dom_sf"/>
</dbReference>
<organism evidence="3 4">
    <name type="scientific">Brachionus calyciflorus</name>
    <dbReference type="NCBI Taxonomy" id="104777"/>
    <lineage>
        <taxon>Eukaryota</taxon>
        <taxon>Metazoa</taxon>
        <taxon>Spiralia</taxon>
        <taxon>Gnathifera</taxon>
        <taxon>Rotifera</taxon>
        <taxon>Eurotatoria</taxon>
        <taxon>Monogononta</taxon>
        <taxon>Pseudotrocha</taxon>
        <taxon>Ploima</taxon>
        <taxon>Brachionidae</taxon>
        <taxon>Brachionus</taxon>
    </lineage>
</organism>
<name>A0A813Q6C8_9BILA</name>
<evidence type="ECO:0000313" key="3">
    <source>
        <dbReference type="EMBL" id="CAF0762820.1"/>
    </source>
</evidence>
<keyword evidence="4" id="KW-1185">Reference proteome</keyword>
<dbReference type="AlphaFoldDB" id="A0A813Q6C8"/>
<evidence type="ECO:0000313" key="4">
    <source>
        <dbReference type="Proteomes" id="UP000663879"/>
    </source>
</evidence>
<dbReference type="SMART" id="SM00365">
    <property type="entry name" value="LRR_SD22"/>
    <property type="match status" value="7"/>
</dbReference>
<protein>
    <submittedName>
        <fullName evidence="3">Uncharacterized protein</fullName>
    </submittedName>
</protein>
<accession>A0A813Q6C8</accession>
<dbReference type="InterPro" id="IPR001611">
    <property type="entry name" value="Leu-rich_rpt"/>
</dbReference>